<feature type="domain" description="Cyclic nucleotide-binding" evidence="4">
    <location>
        <begin position="358"/>
        <end position="433"/>
    </location>
</feature>
<dbReference type="SUPFAM" id="SSF51206">
    <property type="entry name" value="cAMP-binding domain-like"/>
    <property type="match status" value="3"/>
</dbReference>
<dbReference type="Gene3D" id="1.10.167.10">
    <property type="entry name" value="Regulator of G-protein Signalling 4, domain 2"/>
    <property type="match status" value="1"/>
</dbReference>
<gene>
    <name evidence="7" type="ORF">LGLO00237_LOCUS9176</name>
</gene>
<dbReference type="CDD" id="cd07440">
    <property type="entry name" value="RGS"/>
    <property type="match status" value="1"/>
</dbReference>
<dbReference type="PRINTS" id="PR01301">
    <property type="entry name" value="RGSPROTEIN"/>
</dbReference>
<dbReference type="InterPro" id="IPR000591">
    <property type="entry name" value="DEP_dom"/>
</dbReference>
<dbReference type="Gene3D" id="1.10.10.10">
    <property type="entry name" value="Winged helix-like DNA-binding domain superfamily/Winged helix DNA-binding domain"/>
    <property type="match status" value="1"/>
</dbReference>
<dbReference type="SUPFAM" id="SSF48097">
    <property type="entry name" value="Regulator of G-protein signaling, RGS"/>
    <property type="match status" value="1"/>
</dbReference>
<evidence type="ECO:0000259" key="5">
    <source>
        <dbReference type="PROSITE" id="PS50132"/>
    </source>
</evidence>
<dbReference type="SMART" id="SM00315">
    <property type="entry name" value="RGS"/>
    <property type="match status" value="1"/>
</dbReference>
<dbReference type="InterPro" id="IPR044926">
    <property type="entry name" value="RGS_subdomain_2"/>
</dbReference>
<protein>
    <recommendedName>
        <fullName evidence="8">cGMP-dependent protein kinase</fullName>
    </recommendedName>
</protein>
<evidence type="ECO:0000313" key="7">
    <source>
        <dbReference type="EMBL" id="CAE0657608.1"/>
    </source>
</evidence>
<feature type="domain" description="Cyclic nucleotide-binding" evidence="4">
    <location>
        <begin position="641"/>
        <end position="743"/>
    </location>
</feature>
<dbReference type="SMART" id="SM00100">
    <property type="entry name" value="cNMP"/>
    <property type="match status" value="2"/>
</dbReference>
<dbReference type="GO" id="GO:0005952">
    <property type="term" value="C:cAMP-dependent protein kinase complex"/>
    <property type="evidence" value="ECO:0007669"/>
    <property type="project" value="InterPro"/>
</dbReference>
<feature type="region of interest" description="Disordered" evidence="2">
    <location>
        <begin position="438"/>
        <end position="476"/>
    </location>
</feature>
<evidence type="ECO:0000259" key="4">
    <source>
        <dbReference type="PROSITE" id="PS50042"/>
    </source>
</evidence>
<evidence type="ECO:0000259" key="6">
    <source>
        <dbReference type="PROSITE" id="PS50186"/>
    </source>
</evidence>
<dbReference type="InterPro" id="IPR016137">
    <property type="entry name" value="RGS"/>
</dbReference>
<dbReference type="InterPro" id="IPR001849">
    <property type="entry name" value="PH_domain"/>
</dbReference>
<dbReference type="Gene3D" id="2.60.120.10">
    <property type="entry name" value="Jelly Rolls"/>
    <property type="match status" value="3"/>
</dbReference>
<dbReference type="PROSITE" id="PS50132">
    <property type="entry name" value="RGS"/>
    <property type="match status" value="1"/>
</dbReference>
<sequence>MGCQVSILNDGESMMSCSLYDSKNKRINQWGCQLKPHERKSFPGEPLPINQQHRYKCMLTDRKGQKLKDITVDFFAFPLNHEIDLQTDELCNGKWIRNLELSHLCSEILPGIRIQDRECYGKVYGNCFVANELVTYLILHRVAQNVDHAVVMCQRLVDYNIFSKVVEGHKFSNGFLFFRLNTKHPLVNLKGKVTKSLDVWDDDLASYSFHVYHSHNRVVAPRIAAIRAYEGWLEKKTSLGFWKMRFFRILPSDTGRFGSSIFFFEDSVSKQAKGEIDSSKVVTVARQGKRNQTNVIVLTTENDTKSKKTAHFVRTPNTLSCDRWLRALQTFTIKWSAVDVVCRSVLALVFNFKMCQSFAKKLKLVTVKKNQRIEKQAALQNKFCILKSGTIGIFTRSSEGKYTKYGLQTPMSHFGEDYLLGFKPKSPHSLSVRMRQRAASVNSGRPSSIKSGTSAFQSGVSDIGSEGTAPSVTSSKSGRLSFFGSMGLMSSRARHSVPSKKYAPKVKLSIKVSTSPRARAKDSNNTSLASSGRGSPSPTAAAAANSPGSGGGGGGGGGGSSVASPATAVSPFSFPGPAELDSGCNSRYQDRVTRVVIEDCEILTMSMKDIDYFCSKYKGIRGKLHILLSKEIDRCIENVPLLSHLSPAQLKRLTLGLHFHTVEEGDVLFYEGDPGHCFYIVFNGALDVVQYSSQLNKEIKLRELKPSDSFGEISLLLPGVPRTDTVRAKSRSLLLSLDQETFEAFREITDFNMETIMRKNIINTLTQFRIPFIKDIGEEKLSGLCRIETFHKDEVIFRRGEEATKFYIVYYGEVHVSRDGKVFKHLIQGDYCGEVGILDDHKQRTASCTAVKRTVVLSINKEQFGKLFADLPEARSEMEIRILGKNCHLRSILYHKIGFKLFKKFLKERSAVENILFWSDVREFRKRYTDGKQNKQAMNKLAFDIMMQYIQADAETPVNLPGHMLTNIQSILAKNECHSLMFSDAEKEIIRLMQSDKLGRFKKSKYFAKLLQDVRSYSMSPRVRRRNIRKIRGGSTAAGFWTSAGSAQRMALSQDSIDKSGESLNESKSSIKGDGGWAHPSVTRTPSLATEASFTLSRQQLERSQRSAKALNPEKLV</sequence>
<dbReference type="Pfam" id="PF00610">
    <property type="entry name" value="DEP"/>
    <property type="match status" value="1"/>
</dbReference>
<dbReference type="InterPro" id="IPR036388">
    <property type="entry name" value="WH-like_DNA-bd_sf"/>
</dbReference>
<name>A0A7S3YP89_9EUKA</name>
<dbReference type="AlphaFoldDB" id="A0A7S3YP89"/>
<feature type="domain" description="PH" evidence="3">
    <location>
        <begin position="226"/>
        <end position="333"/>
    </location>
</feature>
<dbReference type="GO" id="GO:0005829">
    <property type="term" value="C:cytosol"/>
    <property type="evidence" value="ECO:0007669"/>
    <property type="project" value="TreeGrafter"/>
</dbReference>
<dbReference type="PROSITE" id="PS50186">
    <property type="entry name" value="DEP"/>
    <property type="match status" value="1"/>
</dbReference>
<dbReference type="GO" id="GO:0009968">
    <property type="term" value="P:negative regulation of signal transduction"/>
    <property type="evidence" value="ECO:0007669"/>
    <property type="project" value="UniProtKB-KW"/>
</dbReference>
<dbReference type="PANTHER" id="PTHR11635">
    <property type="entry name" value="CAMP-DEPENDENT PROTEIN KINASE REGULATORY CHAIN"/>
    <property type="match status" value="1"/>
</dbReference>
<feature type="region of interest" description="Disordered" evidence="2">
    <location>
        <begin position="494"/>
        <end position="564"/>
    </location>
</feature>
<feature type="region of interest" description="Disordered" evidence="2">
    <location>
        <begin position="1098"/>
        <end position="1117"/>
    </location>
</feature>
<accession>A0A7S3YP89</accession>
<feature type="domain" description="Cyclic nucleotide-binding" evidence="4">
    <location>
        <begin position="790"/>
        <end position="885"/>
    </location>
</feature>
<dbReference type="GO" id="GO:0035556">
    <property type="term" value="P:intracellular signal transduction"/>
    <property type="evidence" value="ECO:0007669"/>
    <property type="project" value="InterPro"/>
</dbReference>
<dbReference type="InterPro" id="IPR050503">
    <property type="entry name" value="cAMP-dep_PK_reg_su-like"/>
</dbReference>
<dbReference type="EMBL" id="HBIV01012382">
    <property type="protein sequence ID" value="CAE0657608.1"/>
    <property type="molecule type" value="Transcribed_RNA"/>
</dbReference>
<evidence type="ECO:0000256" key="1">
    <source>
        <dbReference type="ARBA" id="ARBA00022700"/>
    </source>
</evidence>
<proteinExistence type="predicted"/>
<feature type="compositionally biased region" description="Basic residues" evidence="2">
    <location>
        <begin position="494"/>
        <end position="504"/>
    </location>
</feature>
<dbReference type="Gene3D" id="2.30.29.30">
    <property type="entry name" value="Pleckstrin-homology domain (PH domain)/Phosphotyrosine-binding domain (PTB)"/>
    <property type="match status" value="1"/>
</dbReference>
<dbReference type="InterPro" id="IPR014710">
    <property type="entry name" value="RmlC-like_jellyroll"/>
</dbReference>
<dbReference type="InterPro" id="IPR000595">
    <property type="entry name" value="cNMP-bd_dom"/>
</dbReference>
<dbReference type="SMART" id="SM00049">
    <property type="entry name" value="DEP"/>
    <property type="match status" value="1"/>
</dbReference>
<keyword evidence="1" id="KW-0734">Signal transduction inhibitor</keyword>
<dbReference type="SUPFAM" id="SSF46785">
    <property type="entry name" value="Winged helix' DNA-binding domain"/>
    <property type="match status" value="1"/>
</dbReference>
<organism evidence="7">
    <name type="scientific">Lotharella globosa</name>
    <dbReference type="NCBI Taxonomy" id="91324"/>
    <lineage>
        <taxon>Eukaryota</taxon>
        <taxon>Sar</taxon>
        <taxon>Rhizaria</taxon>
        <taxon>Cercozoa</taxon>
        <taxon>Chlorarachniophyceae</taxon>
        <taxon>Lotharella</taxon>
    </lineage>
</organism>
<dbReference type="SUPFAM" id="SSF50729">
    <property type="entry name" value="PH domain-like"/>
    <property type="match status" value="1"/>
</dbReference>
<evidence type="ECO:0000256" key="2">
    <source>
        <dbReference type="SAM" id="MobiDB-lite"/>
    </source>
</evidence>
<feature type="domain" description="DEP" evidence="6">
    <location>
        <begin position="108"/>
        <end position="182"/>
    </location>
</feature>
<feature type="compositionally biased region" description="Gly residues" evidence="2">
    <location>
        <begin position="548"/>
        <end position="560"/>
    </location>
</feature>
<reference evidence="7" key="1">
    <citation type="submission" date="2021-01" db="EMBL/GenBank/DDBJ databases">
        <authorList>
            <person name="Corre E."/>
            <person name="Pelletier E."/>
            <person name="Niang G."/>
            <person name="Scheremetjew M."/>
            <person name="Finn R."/>
            <person name="Kale V."/>
            <person name="Holt S."/>
            <person name="Cochrane G."/>
            <person name="Meng A."/>
            <person name="Brown T."/>
            <person name="Cohen L."/>
        </authorList>
    </citation>
    <scope>NUCLEOTIDE SEQUENCE</scope>
    <source>
        <strain evidence="7">CCCM811</strain>
    </source>
</reference>
<dbReference type="Pfam" id="PF00169">
    <property type="entry name" value="PH"/>
    <property type="match status" value="1"/>
</dbReference>
<feature type="domain" description="RGS" evidence="5">
    <location>
        <begin position="888"/>
        <end position="1011"/>
    </location>
</feature>
<feature type="compositionally biased region" description="Polar residues" evidence="2">
    <location>
        <begin position="439"/>
        <end position="460"/>
    </location>
</feature>
<dbReference type="InterPro" id="IPR011993">
    <property type="entry name" value="PH-like_dom_sf"/>
</dbReference>
<evidence type="ECO:0008006" key="8">
    <source>
        <dbReference type="Google" id="ProtNLM"/>
    </source>
</evidence>
<dbReference type="SMART" id="SM00233">
    <property type="entry name" value="PH"/>
    <property type="match status" value="1"/>
</dbReference>
<dbReference type="PANTHER" id="PTHR11635:SF152">
    <property type="entry name" value="CAMP-DEPENDENT PROTEIN KINASE TYPE I REGULATORY SUBUNIT-RELATED"/>
    <property type="match status" value="1"/>
</dbReference>
<evidence type="ECO:0000259" key="3">
    <source>
        <dbReference type="PROSITE" id="PS50003"/>
    </source>
</evidence>
<dbReference type="CDD" id="cd04371">
    <property type="entry name" value="DEP"/>
    <property type="match status" value="1"/>
</dbReference>
<dbReference type="Pfam" id="PF00027">
    <property type="entry name" value="cNMP_binding"/>
    <property type="match status" value="2"/>
</dbReference>
<dbReference type="Pfam" id="PF00615">
    <property type="entry name" value="RGS"/>
    <property type="match status" value="1"/>
</dbReference>
<dbReference type="CDD" id="cd00038">
    <property type="entry name" value="CAP_ED"/>
    <property type="match status" value="2"/>
</dbReference>
<dbReference type="InterPro" id="IPR036305">
    <property type="entry name" value="RGS_sf"/>
</dbReference>
<feature type="region of interest" description="Disordered" evidence="2">
    <location>
        <begin position="1056"/>
        <end position="1090"/>
    </location>
</feature>
<feature type="compositionally biased region" description="Low complexity" evidence="2">
    <location>
        <begin position="529"/>
        <end position="547"/>
    </location>
</feature>
<dbReference type="InterPro" id="IPR018490">
    <property type="entry name" value="cNMP-bd_dom_sf"/>
</dbReference>
<dbReference type="PROSITE" id="PS50042">
    <property type="entry name" value="CNMP_BINDING_3"/>
    <property type="match status" value="3"/>
</dbReference>
<dbReference type="InterPro" id="IPR036390">
    <property type="entry name" value="WH_DNA-bd_sf"/>
</dbReference>
<dbReference type="PROSITE" id="PS50003">
    <property type="entry name" value="PH_DOMAIN"/>
    <property type="match status" value="1"/>
</dbReference>